<dbReference type="AlphaFoldDB" id="A0A9J6B7M8"/>
<keyword evidence="2" id="KW-1185">Reference proteome</keyword>
<dbReference type="EMBL" id="JACXVP010000001">
    <property type="protein sequence ID" value="KAG5632556.1"/>
    <property type="molecule type" value="Genomic_DNA"/>
</dbReference>
<sequence>METNRAVVDLDQTLNNGQNESTSTPLHVASLSGQGDFLRLYLIWSPSTSPLSYGMNTNVLVRDGERNLILLRLLMKC</sequence>
<dbReference type="Proteomes" id="UP000824120">
    <property type="component" value="Chromosome 1"/>
</dbReference>
<evidence type="ECO:0000313" key="1">
    <source>
        <dbReference type="EMBL" id="KAG5632556.1"/>
    </source>
</evidence>
<accession>A0A9J6B7M8</accession>
<reference evidence="1 2" key="1">
    <citation type="submission" date="2020-09" db="EMBL/GenBank/DDBJ databases">
        <title>De no assembly of potato wild relative species, Solanum commersonii.</title>
        <authorList>
            <person name="Cho K."/>
        </authorList>
    </citation>
    <scope>NUCLEOTIDE SEQUENCE [LARGE SCALE GENOMIC DNA]</scope>
    <source>
        <strain evidence="1">LZ3.2</strain>
        <tissue evidence="1">Leaf</tissue>
    </source>
</reference>
<comment type="caution">
    <text evidence="1">The sequence shown here is derived from an EMBL/GenBank/DDBJ whole genome shotgun (WGS) entry which is preliminary data.</text>
</comment>
<name>A0A9J6B7M8_SOLCO</name>
<evidence type="ECO:0000313" key="2">
    <source>
        <dbReference type="Proteomes" id="UP000824120"/>
    </source>
</evidence>
<organism evidence="1 2">
    <name type="scientific">Solanum commersonii</name>
    <name type="common">Commerson's wild potato</name>
    <name type="synonym">Commerson's nightshade</name>
    <dbReference type="NCBI Taxonomy" id="4109"/>
    <lineage>
        <taxon>Eukaryota</taxon>
        <taxon>Viridiplantae</taxon>
        <taxon>Streptophyta</taxon>
        <taxon>Embryophyta</taxon>
        <taxon>Tracheophyta</taxon>
        <taxon>Spermatophyta</taxon>
        <taxon>Magnoliopsida</taxon>
        <taxon>eudicotyledons</taxon>
        <taxon>Gunneridae</taxon>
        <taxon>Pentapetalae</taxon>
        <taxon>asterids</taxon>
        <taxon>lamiids</taxon>
        <taxon>Solanales</taxon>
        <taxon>Solanaceae</taxon>
        <taxon>Solanoideae</taxon>
        <taxon>Solaneae</taxon>
        <taxon>Solanum</taxon>
    </lineage>
</organism>
<proteinExistence type="predicted"/>
<gene>
    <name evidence="1" type="ORF">H5410_004273</name>
</gene>
<protein>
    <submittedName>
        <fullName evidence="1">Uncharacterized protein</fullName>
    </submittedName>
</protein>